<feature type="transmembrane region" description="Helical" evidence="1">
    <location>
        <begin position="29"/>
        <end position="48"/>
    </location>
</feature>
<dbReference type="AlphaFoldDB" id="X0UZQ0"/>
<name>X0UZQ0_9ZZZZ</name>
<accession>X0UZQ0</accession>
<sequence length="65" mass="7068">MVTFVAIMAFVRRRGHDPKGVAGGNTGTAVINTVATLLWLAVTLLYIFDTRSAVWSGRIAFLDND</sequence>
<protein>
    <submittedName>
        <fullName evidence="2">Uncharacterized protein</fullName>
    </submittedName>
</protein>
<evidence type="ECO:0000313" key="2">
    <source>
        <dbReference type="EMBL" id="GAG11314.1"/>
    </source>
</evidence>
<dbReference type="EMBL" id="BARS01028683">
    <property type="protein sequence ID" value="GAG11314.1"/>
    <property type="molecule type" value="Genomic_DNA"/>
</dbReference>
<reference evidence="2" key="1">
    <citation type="journal article" date="2014" name="Front. Microbiol.">
        <title>High frequency of phylogenetically diverse reductive dehalogenase-homologous genes in deep subseafloor sedimentary metagenomes.</title>
        <authorList>
            <person name="Kawai M."/>
            <person name="Futagami T."/>
            <person name="Toyoda A."/>
            <person name="Takaki Y."/>
            <person name="Nishi S."/>
            <person name="Hori S."/>
            <person name="Arai W."/>
            <person name="Tsubouchi T."/>
            <person name="Morono Y."/>
            <person name="Uchiyama I."/>
            <person name="Ito T."/>
            <person name="Fujiyama A."/>
            <person name="Inagaki F."/>
            <person name="Takami H."/>
        </authorList>
    </citation>
    <scope>NUCLEOTIDE SEQUENCE</scope>
    <source>
        <strain evidence="2">Expedition CK06-06</strain>
    </source>
</reference>
<gene>
    <name evidence="2" type="ORF">S01H1_44931</name>
</gene>
<feature type="non-terminal residue" evidence="2">
    <location>
        <position position="65"/>
    </location>
</feature>
<comment type="caution">
    <text evidence="2">The sequence shown here is derived from an EMBL/GenBank/DDBJ whole genome shotgun (WGS) entry which is preliminary data.</text>
</comment>
<proteinExistence type="predicted"/>
<organism evidence="2">
    <name type="scientific">marine sediment metagenome</name>
    <dbReference type="NCBI Taxonomy" id="412755"/>
    <lineage>
        <taxon>unclassified sequences</taxon>
        <taxon>metagenomes</taxon>
        <taxon>ecological metagenomes</taxon>
    </lineage>
</organism>
<keyword evidence="1" id="KW-0472">Membrane</keyword>
<evidence type="ECO:0000256" key="1">
    <source>
        <dbReference type="SAM" id="Phobius"/>
    </source>
</evidence>
<keyword evidence="1" id="KW-1133">Transmembrane helix</keyword>
<keyword evidence="1" id="KW-0812">Transmembrane</keyword>